<accession>Q4SUV0</accession>
<dbReference type="CDD" id="cd01756">
    <property type="entry name" value="PLAT_repeat"/>
    <property type="match status" value="7"/>
</dbReference>
<organism evidence="3">
    <name type="scientific">Tetraodon nigroviridis</name>
    <name type="common">Spotted green pufferfish</name>
    <name type="synonym">Chelonodon nigroviridis</name>
    <dbReference type="NCBI Taxonomy" id="99883"/>
    <lineage>
        <taxon>Eukaryota</taxon>
        <taxon>Metazoa</taxon>
        <taxon>Chordata</taxon>
        <taxon>Craniata</taxon>
        <taxon>Vertebrata</taxon>
        <taxon>Euteleostomi</taxon>
        <taxon>Actinopterygii</taxon>
        <taxon>Neopterygii</taxon>
        <taxon>Teleostei</taxon>
        <taxon>Neoteleostei</taxon>
        <taxon>Acanthomorphata</taxon>
        <taxon>Eupercaria</taxon>
        <taxon>Tetraodontiformes</taxon>
        <taxon>Tetradontoidea</taxon>
        <taxon>Tetraodontidae</taxon>
        <taxon>Tetraodon</taxon>
    </lineage>
</organism>
<evidence type="ECO:0000313" key="3">
    <source>
        <dbReference type="EMBL" id="CAF95582.1"/>
    </source>
</evidence>
<dbReference type="SUPFAM" id="SSF49723">
    <property type="entry name" value="Lipase/lipooxygenase domain (PLAT/LH2 domain)"/>
    <property type="match status" value="11"/>
</dbReference>
<feature type="domain" description="PLAT" evidence="2">
    <location>
        <begin position="1054"/>
        <end position="1179"/>
    </location>
</feature>
<dbReference type="InterPro" id="IPR001024">
    <property type="entry name" value="PLAT/LH2_dom"/>
</dbReference>
<dbReference type="InterPro" id="IPR036392">
    <property type="entry name" value="PLAT/LH2_dom_sf"/>
</dbReference>
<feature type="domain" description="PLAT" evidence="2">
    <location>
        <begin position="572"/>
        <end position="684"/>
    </location>
</feature>
<dbReference type="InterPro" id="IPR052970">
    <property type="entry name" value="Inner_ear_hair_cell_LOXHD"/>
</dbReference>
<feature type="domain" description="PLAT" evidence="2">
    <location>
        <begin position="1208"/>
        <end position="1326"/>
    </location>
</feature>
<dbReference type="Gene3D" id="2.60.60.20">
    <property type="entry name" value="PLAT/LH2 domain"/>
    <property type="match status" value="4"/>
</dbReference>
<dbReference type="EMBL" id="CAAE01013841">
    <property type="protein sequence ID" value="CAF95582.1"/>
    <property type="molecule type" value="Genomic_DNA"/>
</dbReference>
<feature type="non-terminal residue" evidence="3">
    <location>
        <position position="1"/>
    </location>
</feature>
<dbReference type="Gene3D" id="2.40.180.10">
    <property type="entry name" value="Catalase core domain"/>
    <property type="match status" value="7"/>
</dbReference>
<dbReference type="PANTHER" id="PTHR45901:SF3">
    <property type="entry name" value="LIPOXYGENASE HOMOLOGY DOMAIN-CONTAINING PROTEIN 1"/>
    <property type="match status" value="1"/>
</dbReference>
<feature type="domain" description="PLAT" evidence="2">
    <location>
        <begin position="66"/>
        <end position="192"/>
    </location>
</feature>
<dbReference type="Pfam" id="PF01477">
    <property type="entry name" value="PLAT"/>
    <property type="match status" value="9"/>
</dbReference>
<dbReference type="PANTHER" id="PTHR45901">
    <property type="entry name" value="PROTEIN CBG12474"/>
    <property type="match status" value="1"/>
</dbReference>
<reference evidence="3" key="2">
    <citation type="submission" date="2004-02" db="EMBL/GenBank/DDBJ databases">
        <authorList>
            <consortium name="Genoscope"/>
            <consortium name="Whitehead Institute Centre for Genome Research"/>
        </authorList>
    </citation>
    <scope>NUCLEOTIDE SEQUENCE</scope>
</reference>
<dbReference type="OrthoDB" id="5322100at2759"/>
<feature type="domain" description="PLAT" evidence="2">
    <location>
        <begin position="1371"/>
        <end position="1481"/>
    </location>
</feature>
<evidence type="ECO:0000259" key="2">
    <source>
        <dbReference type="PROSITE" id="PS50095"/>
    </source>
</evidence>
<sequence>KKSKNKQVDYGALYQKELLEYHSDSSDGYEDEYFKKKGERRLDSDKDNFERGSEDKFTIDSPNLGRLRKITIGHNNKGSSAGWFLDKACGCTNSKIHMVMHGYKGLKNSGRVFLEGGAFERGLIDIFNVEICDLISPLSRITIGHDNGAVGAGWYCEKVVVYCPFTGIEQTFPCGMWLDEDEGDGLIERELYEMVSLRQKKQKKYPWSLWIWTSDVKGAGTDAQVFLQIYGEKGKSDEIKLENNSDSFEQAQLDKFMIEMPDIGRLLKLRIWHEKRNPFSGWHLAKTNYLDHEDACVTDGDDSLQVTLLKTLTMEKYSFQCGRWLDVNEDDNEIIREIPAAGALVPEPLSLLKYRITICTGNVGGGGTDASVFLNIIGDLGDTGERSMITSKNNVNKFEKGNVRSSLVGAEEQQRWLDHNEDDGQIVRELVPAGDGLRLFNVSYHISIKTGSVNGASSDSRVFVKLYGEKGDTNKMTLAVSDNDLRNYFETGRTDIFTMETSDIGQISRLLIGHSNEGLRAGWFLDSVQILVPVHGRQYMFPSHRWLCKDEADGKVEVELYPSEILDIEKLINYEVTVVTGDVRAGGTNANVFCQLYGEEGKTEVLALKSRSNNFERGTTEIFKNVGKLYKIRICHDGKGIADGWFLETVDIKRLTTAMVQVEVKKEDGKKDKKKDKKKKKKGEEDEVEMVEELREVVETFTFPCNRWLARDEEDGEMVHPLRGFLTVSSYEVHVFTGTTWGAGTDANVYITVYGEIGDTGERRLRKSNNLNKFEKGQEDVFSISAVDLGALKKLRIRHDNSQASAGWFLDRVEIIDNKDDATYFFPCKRWLAIDEDDGQLARELVPVDEAFMRKGDDDEEDSEATLGLEQKAMSTTYTVRIKTGEKKYAGTDADVFMILYGTKDDTGIINLKASKTHKNKFERGMIDEFTVEAVDIGPLKKLRIGHDKSGTAPGLPTLSFGVIWNLWSRLKEAQQAGSWTGWRSMLHRWDKNSASSVDAGWTKERMMEPSSGTFSQTPFRLSCTPHVSARPSTGRTAAVSTTGGVVLPYFAVVPYEIKVFTSDVFGAGTDADVFVVLYGRNAVCTQQKSLCVNKRERRMSFERGAEDMFIVELADVGDVIEKIRIGHDNRGVNPGWHLDRVEIRRLLRKGKGSETVIFPCERWLAKSEDDGETVRELVPSDIIIEKLSRDGNLKVTEVEVEDALETHTYKVSVMTGDVYGGGTDANVFLTIYGDQGDTGERKLRKSETNGNKFERGSVDKFTIEAVDLGQVFKIKIRHDNSMMHADWYLDQVEVFDEDSEEVFLFLCERWLSRKREDRLIERVFYVKGYEGVRESLNNKKNSALTAKSVDSNMNKKSKKKREEDVELPVIPYHVTICTGLERDASTTSRAYVIIVGADHTQTQRLWLDLPDGRKGFQAGSLERFQSHGSDLGHDGATPESCWLVDELSVAVPTKGVKYTFACKCWLAKDRGDGLTSRVFNVLDAEAISICKRVGKQDRAVPERRVLASGTMWMET</sequence>
<reference evidence="3" key="1">
    <citation type="journal article" date="2004" name="Nature">
        <title>Genome duplication in the teleost fish Tetraodon nigroviridis reveals the early vertebrate proto-karyotype.</title>
        <authorList>
            <person name="Jaillon O."/>
            <person name="Aury J.-M."/>
            <person name="Brunet F."/>
            <person name="Petit J.-L."/>
            <person name="Stange-Thomann N."/>
            <person name="Mauceli E."/>
            <person name="Bouneau L."/>
            <person name="Fischer C."/>
            <person name="Ozouf-Costaz C."/>
            <person name="Bernot A."/>
            <person name="Nicaud S."/>
            <person name="Jaffe D."/>
            <person name="Fisher S."/>
            <person name="Lutfalla G."/>
            <person name="Dossat C."/>
            <person name="Segurens B."/>
            <person name="Dasilva C."/>
            <person name="Salanoubat M."/>
            <person name="Levy M."/>
            <person name="Boudet N."/>
            <person name="Castellano S."/>
            <person name="Anthouard V."/>
            <person name="Jubin C."/>
            <person name="Castelli V."/>
            <person name="Katinka M."/>
            <person name="Vacherie B."/>
            <person name="Biemont C."/>
            <person name="Skalli Z."/>
            <person name="Cattolico L."/>
            <person name="Poulain J."/>
            <person name="De Berardinis V."/>
            <person name="Cruaud C."/>
            <person name="Duprat S."/>
            <person name="Brottier P."/>
            <person name="Coutanceau J.-P."/>
            <person name="Gouzy J."/>
            <person name="Parra G."/>
            <person name="Lardier G."/>
            <person name="Chapple C."/>
            <person name="McKernan K.J."/>
            <person name="McEwan P."/>
            <person name="Bosak S."/>
            <person name="Kellis M."/>
            <person name="Volff J.-N."/>
            <person name="Guigo R."/>
            <person name="Zody M.C."/>
            <person name="Mesirov J."/>
            <person name="Lindblad-Toh K."/>
            <person name="Birren B."/>
            <person name="Nusbaum C."/>
            <person name="Kahn D."/>
            <person name="Robinson-Rechavi M."/>
            <person name="Laudet V."/>
            <person name="Schachter V."/>
            <person name="Quetier F."/>
            <person name="Saurin W."/>
            <person name="Scarpelli C."/>
            <person name="Wincker P."/>
            <person name="Lander E.S."/>
            <person name="Weissenbach J."/>
            <person name="Roest Crollius H."/>
        </authorList>
    </citation>
    <scope>NUCLEOTIDE SEQUENCE [LARGE SCALE GENOMIC DNA]</scope>
</reference>
<dbReference type="PROSITE" id="PS50095">
    <property type="entry name" value="PLAT"/>
    <property type="match status" value="9"/>
</dbReference>
<comment type="caution">
    <text evidence="3">The sequence shown here is derived from an EMBL/GenBank/DDBJ whole genome shotgun (WGS) entry which is preliminary data.</text>
</comment>
<feature type="domain" description="PLAT" evidence="2">
    <location>
        <begin position="205"/>
        <end position="339"/>
    </location>
</feature>
<proteinExistence type="predicted"/>
<comment type="caution">
    <text evidence="1">Lacks conserved residue(s) required for the propagation of feature annotation.</text>
</comment>
<dbReference type="SMART" id="SM00308">
    <property type="entry name" value="LH2"/>
    <property type="match status" value="6"/>
</dbReference>
<feature type="domain" description="PLAT" evidence="2">
    <location>
        <begin position="442"/>
        <end position="561"/>
    </location>
</feature>
<dbReference type="KEGG" id="tng:GSTEN00012298G001"/>
<name>Q4SUV0_TETNG</name>
<gene>
    <name evidence="3" type="ORF">GSTENG00012298001</name>
</gene>
<protein>
    <submittedName>
        <fullName evidence="3">(spotted green pufferfish) hypothetical protein</fullName>
    </submittedName>
</protein>
<feature type="domain" description="PLAT" evidence="2">
    <location>
        <begin position="729"/>
        <end position="846"/>
    </location>
</feature>
<feature type="domain" description="PLAT" evidence="2">
    <location>
        <begin position="876"/>
        <end position="995"/>
    </location>
</feature>
<evidence type="ECO:0000256" key="1">
    <source>
        <dbReference type="PROSITE-ProRule" id="PRU00152"/>
    </source>
</evidence>